<dbReference type="InterPro" id="IPR008920">
    <property type="entry name" value="TF_FadR/GntR_C"/>
</dbReference>
<dbReference type="InterPro" id="IPR000524">
    <property type="entry name" value="Tscrpt_reg_HTH_GntR"/>
</dbReference>
<evidence type="ECO:0000256" key="3">
    <source>
        <dbReference type="ARBA" id="ARBA00023163"/>
    </source>
</evidence>
<dbReference type="SMART" id="SM00895">
    <property type="entry name" value="FCD"/>
    <property type="match status" value="1"/>
</dbReference>
<dbReference type="PROSITE" id="PS50949">
    <property type="entry name" value="HTH_GNTR"/>
    <property type="match status" value="1"/>
</dbReference>
<dbReference type="InterPro" id="IPR011711">
    <property type="entry name" value="GntR_C"/>
</dbReference>
<protein>
    <recommendedName>
        <fullName evidence="4">HTH gntR-type domain-containing protein</fullName>
    </recommendedName>
</protein>
<dbReference type="SUPFAM" id="SSF46785">
    <property type="entry name" value="Winged helix' DNA-binding domain"/>
    <property type="match status" value="1"/>
</dbReference>
<evidence type="ECO:0000256" key="1">
    <source>
        <dbReference type="ARBA" id="ARBA00023015"/>
    </source>
</evidence>
<dbReference type="InterPro" id="IPR036390">
    <property type="entry name" value="WH_DNA-bd_sf"/>
</dbReference>
<dbReference type="AlphaFoldDB" id="A0A382HRC9"/>
<reference evidence="5" key="1">
    <citation type="submission" date="2018-05" db="EMBL/GenBank/DDBJ databases">
        <authorList>
            <person name="Lanie J.A."/>
            <person name="Ng W.-L."/>
            <person name="Kazmierczak K.M."/>
            <person name="Andrzejewski T.M."/>
            <person name="Davidsen T.M."/>
            <person name="Wayne K.J."/>
            <person name="Tettelin H."/>
            <person name="Glass J.I."/>
            <person name="Rusch D."/>
            <person name="Podicherti R."/>
            <person name="Tsui H.-C.T."/>
            <person name="Winkler M.E."/>
        </authorList>
    </citation>
    <scope>NUCLEOTIDE SEQUENCE</scope>
</reference>
<keyword evidence="1" id="KW-0805">Transcription regulation</keyword>
<organism evidence="5">
    <name type="scientific">marine metagenome</name>
    <dbReference type="NCBI Taxonomy" id="408172"/>
    <lineage>
        <taxon>unclassified sequences</taxon>
        <taxon>metagenomes</taxon>
        <taxon>ecological metagenomes</taxon>
    </lineage>
</organism>
<dbReference type="Pfam" id="PF00392">
    <property type="entry name" value="GntR"/>
    <property type="match status" value="1"/>
</dbReference>
<dbReference type="CDD" id="cd07377">
    <property type="entry name" value="WHTH_GntR"/>
    <property type="match status" value="1"/>
</dbReference>
<evidence type="ECO:0000259" key="4">
    <source>
        <dbReference type="PROSITE" id="PS50949"/>
    </source>
</evidence>
<gene>
    <name evidence="5" type="ORF">METZ01_LOCUS242750</name>
</gene>
<dbReference type="SUPFAM" id="SSF48008">
    <property type="entry name" value="GntR ligand-binding domain-like"/>
    <property type="match status" value="1"/>
</dbReference>
<dbReference type="Gene3D" id="1.20.120.530">
    <property type="entry name" value="GntR ligand-binding domain-like"/>
    <property type="match status" value="1"/>
</dbReference>
<dbReference type="GO" id="GO:0003700">
    <property type="term" value="F:DNA-binding transcription factor activity"/>
    <property type="evidence" value="ECO:0007669"/>
    <property type="project" value="InterPro"/>
</dbReference>
<dbReference type="SMART" id="SM00345">
    <property type="entry name" value="HTH_GNTR"/>
    <property type="match status" value="1"/>
</dbReference>
<dbReference type="InterPro" id="IPR036388">
    <property type="entry name" value="WH-like_DNA-bd_sf"/>
</dbReference>
<dbReference type="PANTHER" id="PTHR43537:SF5">
    <property type="entry name" value="UXU OPERON TRANSCRIPTIONAL REGULATOR"/>
    <property type="match status" value="1"/>
</dbReference>
<dbReference type="EMBL" id="UINC01062868">
    <property type="protein sequence ID" value="SVB89896.1"/>
    <property type="molecule type" value="Genomic_DNA"/>
</dbReference>
<keyword evidence="3" id="KW-0804">Transcription</keyword>
<proteinExistence type="predicted"/>
<accession>A0A382HRC9</accession>
<feature type="domain" description="HTH gntR-type" evidence="4">
    <location>
        <begin position="21"/>
        <end position="88"/>
    </location>
</feature>
<dbReference type="GO" id="GO:0003677">
    <property type="term" value="F:DNA binding"/>
    <property type="evidence" value="ECO:0007669"/>
    <property type="project" value="UniProtKB-KW"/>
</dbReference>
<name>A0A382HRC9_9ZZZZ</name>
<dbReference type="Gene3D" id="1.10.10.10">
    <property type="entry name" value="Winged helix-like DNA-binding domain superfamily/Winged helix DNA-binding domain"/>
    <property type="match status" value="1"/>
</dbReference>
<keyword evidence="2" id="KW-0238">DNA-binding</keyword>
<dbReference type="Pfam" id="PF07729">
    <property type="entry name" value="FCD"/>
    <property type="match status" value="1"/>
</dbReference>
<sequence length="240" mass="27191">MVKRVVVLVAVRLKMAAYKESFVAQRVYEQIREQIQTGKLPPGTRLVNRKLAVELGTSMVPVREALNRLTSEGLLEHLPGGGNFVRKLNRKEIIQLYEFRESLEIFAAREAAKNNQGYHLKDLNRICDKWAGIINKIKVAKSGQTTGAMLRRWLDDDLEFHSVIVEAADNPWLAKVAMDLKLMTLVVRNKPQMLSYEAAVTTQEDHIALVDAFSKRDADKAADVMRKHIRQGVAFILANQ</sequence>
<evidence type="ECO:0000256" key="2">
    <source>
        <dbReference type="ARBA" id="ARBA00023125"/>
    </source>
</evidence>
<dbReference type="PANTHER" id="PTHR43537">
    <property type="entry name" value="TRANSCRIPTIONAL REGULATOR, GNTR FAMILY"/>
    <property type="match status" value="1"/>
</dbReference>
<evidence type="ECO:0000313" key="5">
    <source>
        <dbReference type="EMBL" id="SVB89896.1"/>
    </source>
</evidence>